<keyword evidence="1" id="KW-1133">Transmembrane helix</keyword>
<feature type="transmembrane region" description="Helical" evidence="1">
    <location>
        <begin position="203"/>
        <end position="224"/>
    </location>
</feature>
<feature type="transmembrane region" description="Helical" evidence="1">
    <location>
        <begin position="54"/>
        <end position="70"/>
    </location>
</feature>
<comment type="caution">
    <text evidence="2">The sequence shown here is derived from an EMBL/GenBank/DDBJ whole genome shotgun (WGS) entry which is preliminary data.</text>
</comment>
<dbReference type="AlphaFoldDB" id="A0A2W6Q3P5"/>
<feature type="transmembrane region" description="Helical" evidence="1">
    <location>
        <begin position="230"/>
        <end position="250"/>
    </location>
</feature>
<dbReference type="Proteomes" id="UP000249204">
    <property type="component" value="Unassembled WGS sequence"/>
</dbReference>
<evidence type="ECO:0000256" key="1">
    <source>
        <dbReference type="SAM" id="Phobius"/>
    </source>
</evidence>
<dbReference type="Pfam" id="PF06912">
    <property type="entry name" value="DUF1275"/>
    <property type="match status" value="1"/>
</dbReference>
<keyword evidence="1" id="KW-0812">Transmembrane</keyword>
<feature type="transmembrane region" description="Helical" evidence="1">
    <location>
        <begin position="30"/>
        <end position="48"/>
    </location>
</feature>
<sequence>MKAVISLYTEGVTVYLKGRNTMKQNLLQKYAILLLCMSAGMADVIGYLGLGHVLTANMTGNIVLLGIAIARAQEFVVLRSLLALLGFIAGNAIAAHMIGHVKTKNGWSPRVTAILTVESILLLLFAILMITPLAGQFSTLLIVLLGIAMGMQTTAARRIGIAGISTTVLTNNLAAVVEDAVSIFHRMKHVNVRSLANSLSADSYLRAGAVVIYLGGVILAALLFHHIPMVAVWIPVLVVAGVTLQARIAAWGKGEHLESDADKH</sequence>
<feature type="transmembrane region" description="Helical" evidence="1">
    <location>
        <begin position="77"/>
        <end position="99"/>
    </location>
</feature>
<evidence type="ECO:0000313" key="2">
    <source>
        <dbReference type="EMBL" id="PZT51953.1"/>
    </source>
</evidence>
<proteinExistence type="predicted"/>
<reference evidence="2 3" key="1">
    <citation type="submission" date="2018-06" db="EMBL/GenBank/DDBJ databases">
        <title>Isolation of heavy metals resistant Paenibacillus silvae NC2 from Gold-Copper mine in ZiJin, China.</title>
        <authorList>
            <person name="Xu J."/>
            <person name="Mazhar H.S."/>
            <person name="Rensing C."/>
        </authorList>
    </citation>
    <scope>NUCLEOTIDE SEQUENCE [LARGE SCALE GENOMIC DNA]</scope>
    <source>
        <strain evidence="2 3">NC2</strain>
    </source>
</reference>
<feature type="transmembrane region" description="Helical" evidence="1">
    <location>
        <begin position="119"/>
        <end position="148"/>
    </location>
</feature>
<gene>
    <name evidence="2" type="ORF">DN757_29915</name>
</gene>
<dbReference type="InterPro" id="IPR010699">
    <property type="entry name" value="DUF1275"/>
</dbReference>
<protein>
    <submittedName>
        <fullName evidence="2">DUF1275 domain-containing protein</fullName>
    </submittedName>
</protein>
<dbReference type="PANTHER" id="PTHR37314:SF4">
    <property type="entry name" value="UPF0700 TRANSMEMBRANE PROTEIN YOAK"/>
    <property type="match status" value="1"/>
</dbReference>
<name>A0A2W6Q3P5_9BACL</name>
<evidence type="ECO:0000313" key="3">
    <source>
        <dbReference type="Proteomes" id="UP000249204"/>
    </source>
</evidence>
<accession>A0A2W6Q3P5</accession>
<organism evidence="2 3">
    <name type="scientific">Paenibacillus silvae</name>
    <dbReference type="NCBI Taxonomy" id="1325358"/>
    <lineage>
        <taxon>Bacteria</taxon>
        <taxon>Bacillati</taxon>
        <taxon>Bacillota</taxon>
        <taxon>Bacilli</taxon>
        <taxon>Bacillales</taxon>
        <taxon>Paenibacillaceae</taxon>
        <taxon>Paenibacillus</taxon>
    </lineage>
</organism>
<keyword evidence="1" id="KW-0472">Membrane</keyword>
<dbReference type="EMBL" id="QKWW01000148">
    <property type="protein sequence ID" value="PZT51953.1"/>
    <property type="molecule type" value="Genomic_DNA"/>
</dbReference>
<dbReference type="PANTHER" id="PTHR37314">
    <property type="entry name" value="SLR0142 PROTEIN"/>
    <property type="match status" value="1"/>
</dbReference>